<dbReference type="SUPFAM" id="SSF51905">
    <property type="entry name" value="FAD/NAD(P)-binding domain"/>
    <property type="match status" value="1"/>
</dbReference>
<dbReference type="VEuPathDB" id="FungiDB:C8Q69DRAFT_467387"/>
<dbReference type="EMBL" id="RCNU01000005">
    <property type="protein sequence ID" value="RWQ95767.1"/>
    <property type="molecule type" value="Genomic_DNA"/>
</dbReference>
<keyword evidence="4" id="KW-0274">FAD</keyword>
<dbReference type="Proteomes" id="UP000283841">
    <property type="component" value="Unassembled WGS sequence"/>
</dbReference>
<dbReference type="InterPro" id="IPR036188">
    <property type="entry name" value="FAD/NAD-bd_sf"/>
</dbReference>
<evidence type="ECO:0000256" key="5">
    <source>
        <dbReference type="ARBA" id="ARBA00023002"/>
    </source>
</evidence>
<dbReference type="Pfam" id="PF00743">
    <property type="entry name" value="FMO-like"/>
    <property type="match status" value="1"/>
</dbReference>
<organism evidence="6 7">
    <name type="scientific">Byssochlamys spectabilis</name>
    <name type="common">Paecilomyces variotii</name>
    <dbReference type="NCBI Taxonomy" id="264951"/>
    <lineage>
        <taxon>Eukaryota</taxon>
        <taxon>Fungi</taxon>
        <taxon>Dikarya</taxon>
        <taxon>Ascomycota</taxon>
        <taxon>Pezizomycotina</taxon>
        <taxon>Eurotiomycetes</taxon>
        <taxon>Eurotiomycetidae</taxon>
        <taxon>Eurotiales</taxon>
        <taxon>Thermoascaceae</taxon>
        <taxon>Paecilomyces</taxon>
    </lineage>
</organism>
<dbReference type="AlphaFoldDB" id="A0A443HVB0"/>
<keyword evidence="7" id="KW-1185">Reference proteome</keyword>
<comment type="cofactor">
    <cofactor evidence="1">
        <name>FAD</name>
        <dbReference type="ChEBI" id="CHEBI:57692"/>
    </cofactor>
</comment>
<sequence>MASNEKGTIIDEYPVPSYSQVACVGTGLSAIALGATLKRWYDNDDIRFFERQSDCGGTWFINSYPGCACDVPSALYSFSFALNPNWTKLMPSNKEIKEYHDGVVKQYGLREKMVFHTEVRKCVWRDDANCWLLFLIDLETGNLYTHECQILFAATGQLIEPRPCDFPGASAFKGTIFHSARWDHSVNLEGKNVVVVGNGCTATQIVPSIVKKTKSLTQIVRSKHWVFPAHNFHYPKIVSWILRHVPFAMRLHRFHVFLVAENGWRLFPMTKSAARFREKTQRTIENYTRKTAPEKYHDILIPDFDVGCKRRIFDCGYLKSLHDDNLLLTDARITEIIPEGVKTTDGIIPADVIVLATGFQTNKFTSYMAVHGREGTIEDHWARYDGPEAYNCSTLSGFPNFFILLGPNSATGHTSALIAAENSVNYALRIMEPVLNGNAAAAEVKQEAEDAYAHEVQSALQNRVWNAGCSSWYINEKKWNSMSYPWTQAHYWYRSLFPVWSDWKIKRTRRSSGIRTSHYLLLLLVVSGTWVSLLERHPSLKDSLSGKGLIDAARAVIGYFKRTVSWLS</sequence>
<evidence type="ECO:0000313" key="7">
    <source>
        <dbReference type="Proteomes" id="UP000283841"/>
    </source>
</evidence>
<keyword evidence="5" id="KW-0560">Oxidoreductase</keyword>
<keyword evidence="6" id="KW-0503">Monooxygenase</keyword>
<dbReference type="STRING" id="264951.A0A443HVB0"/>
<protein>
    <submittedName>
        <fullName evidence="6">Dimethylaniline monooxygenase</fullName>
    </submittedName>
</protein>
<accession>A0A443HVB0</accession>
<reference evidence="6 7" key="1">
    <citation type="journal article" date="2018" name="Front. Microbiol.">
        <title>Genomic and genetic insights into a cosmopolitan fungus, Paecilomyces variotii (Eurotiales).</title>
        <authorList>
            <person name="Urquhart A.S."/>
            <person name="Mondo S.J."/>
            <person name="Makela M.R."/>
            <person name="Hane J.K."/>
            <person name="Wiebenga A."/>
            <person name="He G."/>
            <person name="Mihaltcheva S."/>
            <person name="Pangilinan J."/>
            <person name="Lipzen A."/>
            <person name="Barry K."/>
            <person name="de Vries R.P."/>
            <person name="Grigoriev I.V."/>
            <person name="Idnurm A."/>
        </authorList>
    </citation>
    <scope>NUCLEOTIDE SEQUENCE [LARGE SCALE GENOMIC DNA]</scope>
    <source>
        <strain evidence="6 7">CBS 101075</strain>
    </source>
</reference>
<evidence type="ECO:0000256" key="2">
    <source>
        <dbReference type="ARBA" id="ARBA00010139"/>
    </source>
</evidence>
<comment type="caution">
    <text evidence="6">The sequence shown here is derived from an EMBL/GenBank/DDBJ whole genome shotgun (WGS) entry which is preliminary data.</text>
</comment>
<dbReference type="InterPro" id="IPR020946">
    <property type="entry name" value="Flavin_mOase-like"/>
</dbReference>
<gene>
    <name evidence="6" type="ORF">C8Q69DRAFT_467387</name>
</gene>
<dbReference type="PANTHER" id="PTHR42877">
    <property type="entry name" value="L-ORNITHINE N(5)-MONOOXYGENASE-RELATED"/>
    <property type="match status" value="1"/>
</dbReference>
<proteinExistence type="inferred from homology"/>
<dbReference type="GO" id="GO:0004499">
    <property type="term" value="F:N,N-dimethylaniline monooxygenase activity"/>
    <property type="evidence" value="ECO:0007669"/>
    <property type="project" value="InterPro"/>
</dbReference>
<name>A0A443HVB0_BYSSP</name>
<comment type="similarity">
    <text evidence="2">Belongs to the FAD-binding monooxygenase family.</text>
</comment>
<dbReference type="GO" id="GO:0050661">
    <property type="term" value="F:NADP binding"/>
    <property type="evidence" value="ECO:0007669"/>
    <property type="project" value="InterPro"/>
</dbReference>
<dbReference type="RefSeq" id="XP_028485412.1">
    <property type="nucleotide sequence ID" value="XM_028630623.1"/>
</dbReference>
<evidence type="ECO:0000313" key="6">
    <source>
        <dbReference type="EMBL" id="RWQ95767.1"/>
    </source>
</evidence>
<dbReference type="GO" id="GO:0050660">
    <property type="term" value="F:flavin adenine dinucleotide binding"/>
    <property type="evidence" value="ECO:0007669"/>
    <property type="project" value="InterPro"/>
</dbReference>
<dbReference type="GeneID" id="39599900"/>
<dbReference type="Gene3D" id="3.50.50.60">
    <property type="entry name" value="FAD/NAD(P)-binding domain"/>
    <property type="match status" value="3"/>
</dbReference>
<keyword evidence="3" id="KW-0285">Flavoprotein</keyword>
<evidence type="ECO:0000256" key="1">
    <source>
        <dbReference type="ARBA" id="ARBA00001974"/>
    </source>
</evidence>
<dbReference type="PANTHER" id="PTHR42877:SF10">
    <property type="entry name" value="L-ORNITHINE N(5)-OXYGENASE"/>
    <property type="match status" value="1"/>
</dbReference>
<dbReference type="InterPro" id="IPR051209">
    <property type="entry name" value="FAD-bind_Monooxygenase_sf"/>
</dbReference>
<evidence type="ECO:0000256" key="4">
    <source>
        <dbReference type="ARBA" id="ARBA00022827"/>
    </source>
</evidence>
<evidence type="ECO:0000256" key="3">
    <source>
        <dbReference type="ARBA" id="ARBA00022630"/>
    </source>
</evidence>